<name>A0ABX0TZW0_9SPHN</name>
<dbReference type="PANTHER" id="PTHR43037">
    <property type="entry name" value="UNNAMED PRODUCT-RELATED"/>
    <property type="match status" value="1"/>
</dbReference>
<sequence>MIGSALSVLATLGAPQSGCGTAHAAGAMRIAVSIPGSSRDVLVHLPRGYDGAQQLPLVLNLHGSGSRGSEQLASSKLAATADAHGFIVAAPDAGIAHDRGFVWNIPGVPTVSGSIPGPGAPDDVAFVRALIDTLDAQLCVDTRRVYATGLSGGGRMASWLGCAAADRIAAIAPVVGLRAGRALGEDQTRVDTASCTPARAVPVLSFAGAQDRTNPIAGGEGARWGYSMHAAEQRWAAINGCRDAPFVRWIEAGTYAEGYTGCRDGADVTAHVDVAGEHNWLVADNEAMWAFFARHSLPD</sequence>
<evidence type="ECO:0000313" key="4">
    <source>
        <dbReference type="Proteomes" id="UP000788153"/>
    </source>
</evidence>
<dbReference type="RefSeq" id="WP_208402852.1">
    <property type="nucleotide sequence ID" value="NZ_BAAAEV010000002.1"/>
</dbReference>
<evidence type="ECO:0000256" key="2">
    <source>
        <dbReference type="ARBA" id="ARBA00022801"/>
    </source>
</evidence>
<reference evidence="3 4" key="1">
    <citation type="submission" date="2020-03" db="EMBL/GenBank/DDBJ databases">
        <title>Genomic Encyclopedia of Type Strains, Phase IV (KMG-IV): sequencing the most valuable type-strain genomes for metagenomic binning, comparative biology and taxonomic classification.</title>
        <authorList>
            <person name="Goeker M."/>
        </authorList>
    </citation>
    <scope>NUCLEOTIDE SEQUENCE [LARGE SCALE GENOMIC DNA]</scope>
    <source>
        <strain evidence="3 4">DSM 22753</strain>
    </source>
</reference>
<keyword evidence="2" id="KW-0378">Hydrolase</keyword>
<protein>
    <submittedName>
        <fullName evidence="3">Polyhydroxybutyrate depolymerase</fullName>
    </submittedName>
</protein>
<keyword evidence="4" id="KW-1185">Reference proteome</keyword>
<dbReference type="Gene3D" id="3.40.50.1820">
    <property type="entry name" value="alpha/beta hydrolase"/>
    <property type="match status" value="1"/>
</dbReference>
<dbReference type="EMBL" id="JAASQP010000001">
    <property type="protein sequence ID" value="NIJ23850.1"/>
    <property type="molecule type" value="Genomic_DNA"/>
</dbReference>
<dbReference type="PANTHER" id="PTHR43037:SF5">
    <property type="entry name" value="FERULOYL ESTERASE"/>
    <property type="match status" value="1"/>
</dbReference>
<evidence type="ECO:0000313" key="3">
    <source>
        <dbReference type="EMBL" id="NIJ23850.1"/>
    </source>
</evidence>
<dbReference type="InterPro" id="IPR050955">
    <property type="entry name" value="Plant_Biomass_Hydrol_Est"/>
</dbReference>
<evidence type="ECO:0000256" key="1">
    <source>
        <dbReference type="ARBA" id="ARBA00022729"/>
    </source>
</evidence>
<comment type="caution">
    <text evidence="3">The sequence shown here is derived from an EMBL/GenBank/DDBJ whole genome shotgun (WGS) entry which is preliminary data.</text>
</comment>
<dbReference type="Proteomes" id="UP000788153">
    <property type="component" value="Unassembled WGS sequence"/>
</dbReference>
<proteinExistence type="predicted"/>
<dbReference type="InterPro" id="IPR010126">
    <property type="entry name" value="Esterase_phb"/>
</dbReference>
<gene>
    <name evidence="3" type="ORF">FHT01_001392</name>
</gene>
<dbReference type="Pfam" id="PF10503">
    <property type="entry name" value="Esterase_PHB"/>
    <property type="match status" value="1"/>
</dbReference>
<accession>A0ABX0TZW0</accession>
<dbReference type="InterPro" id="IPR029058">
    <property type="entry name" value="AB_hydrolase_fold"/>
</dbReference>
<organism evidence="3 4">
    <name type="scientific">Sphingomonas japonica</name>
    <dbReference type="NCBI Taxonomy" id="511662"/>
    <lineage>
        <taxon>Bacteria</taxon>
        <taxon>Pseudomonadati</taxon>
        <taxon>Pseudomonadota</taxon>
        <taxon>Alphaproteobacteria</taxon>
        <taxon>Sphingomonadales</taxon>
        <taxon>Sphingomonadaceae</taxon>
        <taxon>Sphingomonas</taxon>
    </lineage>
</organism>
<dbReference type="SUPFAM" id="SSF53474">
    <property type="entry name" value="alpha/beta-Hydrolases"/>
    <property type="match status" value="1"/>
</dbReference>
<keyword evidence="1" id="KW-0732">Signal</keyword>